<evidence type="ECO:0000256" key="1">
    <source>
        <dbReference type="SAM" id="MobiDB-lite"/>
    </source>
</evidence>
<reference evidence="2" key="1">
    <citation type="journal article" date="2023" name="Plant J.">
        <title>The genome of the king protea, Protea cynaroides.</title>
        <authorList>
            <person name="Chang J."/>
            <person name="Duong T.A."/>
            <person name="Schoeman C."/>
            <person name="Ma X."/>
            <person name="Roodt D."/>
            <person name="Barker N."/>
            <person name="Li Z."/>
            <person name="Van de Peer Y."/>
            <person name="Mizrachi E."/>
        </authorList>
    </citation>
    <scope>NUCLEOTIDE SEQUENCE</scope>
    <source>
        <tissue evidence="2">Young leaves</tissue>
    </source>
</reference>
<feature type="compositionally biased region" description="Basic and acidic residues" evidence="1">
    <location>
        <begin position="92"/>
        <end position="116"/>
    </location>
</feature>
<sequence>MGGKGQRRRKKNYLAAHGGYTRLPPPPNPEELDVLPSKLRKIIELTSSTISKPSAEKGSLKFSEGADRKKKQKKPSLEDDLSINTPEFQEGSQDKKVAAPKHKDNREEVVHTDIHDKRKAKRKRKQVHDLRFETTMQDLGIVGSKKRDRKKKYLEERKNKLKKAKTEKNLDFPGHEEIKFGEIVKAPPKLLAFPKGLKTTQSASHERLRLQAVDAYRNRKGWVSRPGINIPPPVDVTPS</sequence>
<feature type="region of interest" description="Disordered" evidence="1">
    <location>
        <begin position="1"/>
        <end position="33"/>
    </location>
</feature>
<proteinExistence type="predicted"/>
<comment type="caution">
    <text evidence="2">The sequence shown here is derived from an EMBL/GenBank/DDBJ whole genome shotgun (WGS) entry which is preliminary data.</text>
</comment>
<gene>
    <name evidence="2" type="ORF">NE237_013928</name>
</gene>
<protein>
    <submittedName>
        <fullName evidence="2">Uncharacterized protein</fullName>
    </submittedName>
</protein>
<keyword evidence="3" id="KW-1185">Reference proteome</keyword>
<feature type="compositionally biased region" description="Basic and acidic residues" evidence="1">
    <location>
        <begin position="54"/>
        <end position="67"/>
    </location>
</feature>
<accession>A0A9Q0H305</accession>
<feature type="compositionally biased region" description="Basic residues" evidence="1">
    <location>
        <begin position="117"/>
        <end position="126"/>
    </location>
</feature>
<dbReference type="OrthoDB" id="673745at2759"/>
<organism evidence="2 3">
    <name type="scientific">Protea cynaroides</name>
    <dbReference type="NCBI Taxonomy" id="273540"/>
    <lineage>
        <taxon>Eukaryota</taxon>
        <taxon>Viridiplantae</taxon>
        <taxon>Streptophyta</taxon>
        <taxon>Embryophyta</taxon>
        <taxon>Tracheophyta</taxon>
        <taxon>Spermatophyta</taxon>
        <taxon>Magnoliopsida</taxon>
        <taxon>Proteales</taxon>
        <taxon>Proteaceae</taxon>
        <taxon>Protea</taxon>
    </lineage>
</organism>
<evidence type="ECO:0000313" key="3">
    <source>
        <dbReference type="Proteomes" id="UP001141806"/>
    </source>
</evidence>
<dbReference type="PANTHER" id="PTHR37218">
    <property type="entry name" value="COILED-COIL PROTEIN"/>
    <property type="match status" value="1"/>
</dbReference>
<dbReference type="EMBL" id="JAMYWD010000011">
    <property type="protein sequence ID" value="KAJ4957145.1"/>
    <property type="molecule type" value="Genomic_DNA"/>
</dbReference>
<feature type="compositionally biased region" description="Polar residues" evidence="1">
    <location>
        <begin position="82"/>
        <end position="91"/>
    </location>
</feature>
<dbReference type="Proteomes" id="UP001141806">
    <property type="component" value="Unassembled WGS sequence"/>
</dbReference>
<feature type="compositionally biased region" description="Basic residues" evidence="1">
    <location>
        <begin position="1"/>
        <end position="12"/>
    </location>
</feature>
<evidence type="ECO:0000313" key="2">
    <source>
        <dbReference type="EMBL" id="KAJ4957145.1"/>
    </source>
</evidence>
<dbReference type="AlphaFoldDB" id="A0A9Q0H305"/>
<dbReference type="PANTHER" id="PTHR37218:SF2">
    <property type="entry name" value="COILED-COIL PROTEIN"/>
    <property type="match status" value="1"/>
</dbReference>
<feature type="region of interest" description="Disordered" evidence="1">
    <location>
        <begin position="46"/>
        <end position="127"/>
    </location>
</feature>
<name>A0A9Q0H305_9MAGN</name>